<dbReference type="PROSITE" id="PS50238">
    <property type="entry name" value="RHOGAP"/>
    <property type="match status" value="1"/>
</dbReference>
<evidence type="ECO:0000313" key="3">
    <source>
        <dbReference type="EMBL" id="KAA0198772.1"/>
    </source>
</evidence>
<dbReference type="Pfam" id="PF00620">
    <property type="entry name" value="RhoGAP"/>
    <property type="match status" value="1"/>
</dbReference>
<feature type="non-terminal residue" evidence="3">
    <location>
        <position position="1"/>
    </location>
</feature>
<gene>
    <name evidence="3" type="ORF">FBUS_06572</name>
</gene>
<comment type="caution">
    <text evidence="3">The sequence shown here is derived from an EMBL/GenBank/DDBJ whole genome shotgun (WGS) entry which is preliminary data.</text>
</comment>
<proteinExistence type="predicted"/>
<dbReference type="OrthoDB" id="27389at2759"/>
<feature type="region of interest" description="Disordered" evidence="1">
    <location>
        <begin position="25"/>
        <end position="75"/>
    </location>
</feature>
<dbReference type="InterPro" id="IPR008936">
    <property type="entry name" value="Rho_GTPase_activation_prot"/>
</dbReference>
<feature type="domain" description="Rho-GAP" evidence="2">
    <location>
        <begin position="623"/>
        <end position="806"/>
    </location>
</feature>
<dbReference type="CDD" id="cd00159">
    <property type="entry name" value="RhoGAP"/>
    <property type="match status" value="1"/>
</dbReference>
<name>A0A8E0VKL7_9TREM</name>
<feature type="region of interest" description="Disordered" evidence="1">
    <location>
        <begin position="446"/>
        <end position="486"/>
    </location>
</feature>
<dbReference type="PANTHER" id="PTHR23179:SF3">
    <property type="entry name" value="RHO GTPASE-ACTIVATING PROTEIN 20"/>
    <property type="match status" value="1"/>
</dbReference>
<dbReference type="EMBL" id="LUCM01001511">
    <property type="protein sequence ID" value="KAA0198772.1"/>
    <property type="molecule type" value="Genomic_DNA"/>
</dbReference>
<dbReference type="SMART" id="SM00324">
    <property type="entry name" value="RhoGAP"/>
    <property type="match status" value="1"/>
</dbReference>
<sequence length="878" mass="98135">LYRTSDYREELIRSTRWLEERLHPRSRLRPSSRKRSPSAPQCTTDHRTRRIPSDSAGASKPLSYSPNNVSKSPDREDQLLTGIFGDRTNDSGLLDRTELEAMLRVLNEAIRFMDMVESSSLSKSNYTIGENSAIILRNSGINTSFPSAHQLVLPQMDHFPMCKLQACTDLRKILHEDVGLLYKIPMNSTDPISLEEIRFTEHTVLLSSNSILVSEEPIQQHETVHPVRFKQILPLAQTWCHLIQVQSPANSSPRSFDWIKSSANILSLPSACVTQFGKLTGTTYDGLASRLILDAISNSNNREATEEPERSSVMRLGWIGCPPVHNWLVKFPTESVADKWIVSIQDLLSRNQELLEGRSLCVKILNEVTDNQVVYKYHNVRSDTTAFELKEKALGSMNIKGHSDCHMLVRYHPTVDGDRDFLLTGYESPFLIALSLTLKLCSDVSGGQSESSQSTPPSPTHNMSFNLTGAATTSNGSSATSSAASKSGEAKTAKIYDILKKHEEELREAHCGPIDLETFVRQLPPVDPIIPRDQLRVEFVLHARSSSTTKHGKKLRHGGIVKPSDLKRASPSAVIASRAAKNRGKLREKTKSTVHLNSISPATPQTNFPLRGARSMGSLNSDVKVGEIFGHAPEDLWSDNSFPHSLMNLFVIVYYTGYNVEGIFRRTAVNRQIYAMRMKVDENIEWITPGKCPPILAACVLKKFFHEIPGHILGDENWDDWVEILQLPTILIKKLPKANQALLRLLIYLLSHIRDHEASNRMSIKALGNVWGANLIQRPGAAPSPDDSKLACEIVECLLEPQMTNSVLLEPPEVVNELQRLFETKWESLTDDDAFALSPSTIQPPEQSQQQRLQQEQQKQDSGSGLSDLGSKLNSEFL</sequence>
<feature type="compositionally biased region" description="Low complexity" evidence="1">
    <location>
        <begin position="843"/>
        <end position="871"/>
    </location>
</feature>
<accession>A0A8E0VKL7</accession>
<dbReference type="AlphaFoldDB" id="A0A8E0VKL7"/>
<feature type="compositionally biased region" description="Low complexity" evidence="1">
    <location>
        <begin position="446"/>
        <end position="455"/>
    </location>
</feature>
<dbReference type="PANTHER" id="PTHR23179">
    <property type="entry name" value="T-CELL ACTIVATION RHO GTPASE ACTIVATING PROTEIN-RELATED"/>
    <property type="match status" value="1"/>
</dbReference>
<feature type="compositionally biased region" description="Low complexity" evidence="1">
    <location>
        <begin position="468"/>
        <end position="486"/>
    </location>
</feature>
<evidence type="ECO:0000259" key="2">
    <source>
        <dbReference type="PROSITE" id="PS50238"/>
    </source>
</evidence>
<dbReference type="InterPro" id="IPR000198">
    <property type="entry name" value="RhoGAP_dom"/>
</dbReference>
<protein>
    <recommendedName>
        <fullName evidence="2">Rho-GAP domain-containing protein</fullName>
    </recommendedName>
</protein>
<feature type="compositionally biased region" description="Basic residues" evidence="1">
    <location>
        <begin position="25"/>
        <end position="36"/>
    </location>
</feature>
<evidence type="ECO:0000313" key="4">
    <source>
        <dbReference type="Proteomes" id="UP000728185"/>
    </source>
</evidence>
<dbReference type="GO" id="GO:0007165">
    <property type="term" value="P:signal transduction"/>
    <property type="evidence" value="ECO:0007669"/>
    <property type="project" value="InterPro"/>
</dbReference>
<feature type="region of interest" description="Disordered" evidence="1">
    <location>
        <begin position="836"/>
        <end position="878"/>
    </location>
</feature>
<dbReference type="GO" id="GO:0005096">
    <property type="term" value="F:GTPase activator activity"/>
    <property type="evidence" value="ECO:0007669"/>
    <property type="project" value="TreeGrafter"/>
</dbReference>
<keyword evidence="4" id="KW-1185">Reference proteome</keyword>
<reference evidence="3" key="1">
    <citation type="submission" date="2019-05" db="EMBL/GenBank/DDBJ databases">
        <title>Annotation for the trematode Fasciolopsis buski.</title>
        <authorList>
            <person name="Choi Y.-J."/>
        </authorList>
    </citation>
    <scope>NUCLEOTIDE SEQUENCE</scope>
    <source>
        <strain evidence="3">HT</strain>
        <tissue evidence="3">Whole worm</tissue>
    </source>
</reference>
<dbReference type="SUPFAM" id="SSF48350">
    <property type="entry name" value="GTPase activation domain, GAP"/>
    <property type="match status" value="1"/>
</dbReference>
<dbReference type="Gene3D" id="1.10.555.10">
    <property type="entry name" value="Rho GTPase activation protein"/>
    <property type="match status" value="1"/>
</dbReference>
<evidence type="ECO:0000256" key="1">
    <source>
        <dbReference type="SAM" id="MobiDB-lite"/>
    </source>
</evidence>
<organism evidence="3 4">
    <name type="scientific">Fasciolopsis buskii</name>
    <dbReference type="NCBI Taxonomy" id="27845"/>
    <lineage>
        <taxon>Eukaryota</taxon>
        <taxon>Metazoa</taxon>
        <taxon>Spiralia</taxon>
        <taxon>Lophotrochozoa</taxon>
        <taxon>Platyhelminthes</taxon>
        <taxon>Trematoda</taxon>
        <taxon>Digenea</taxon>
        <taxon>Plagiorchiida</taxon>
        <taxon>Echinostomata</taxon>
        <taxon>Echinostomatoidea</taxon>
        <taxon>Fasciolidae</taxon>
        <taxon>Fasciolopsis</taxon>
    </lineage>
</organism>
<dbReference type="Proteomes" id="UP000728185">
    <property type="component" value="Unassembled WGS sequence"/>
</dbReference>
<feature type="compositionally biased region" description="Polar residues" evidence="1">
    <location>
        <begin position="62"/>
        <end position="71"/>
    </location>
</feature>